<dbReference type="Proteomes" id="UP000013785">
    <property type="component" value="Unassembled WGS sequence"/>
</dbReference>
<dbReference type="AlphaFoldDB" id="R3U5E1"/>
<keyword evidence="3" id="KW-1133">Transmembrane helix</keyword>
<dbReference type="InterPro" id="IPR039076">
    <property type="entry name" value="DivIC"/>
</dbReference>
<dbReference type="EMBL" id="AJAT01000006">
    <property type="protein sequence ID" value="EOL49169.1"/>
    <property type="molecule type" value="Genomic_DNA"/>
</dbReference>
<dbReference type="Pfam" id="PF04977">
    <property type="entry name" value="DivIC"/>
    <property type="match status" value="1"/>
</dbReference>
<evidence type="ECO:0000313" key="5">
    <source>
        <dbReference type="Proteomes" id="UP000013785"/>
    </source>
</evidence>
<dbReference type="eggNOG" id="COG2919">
    <property type="taxonomic scope" value="Bacteria"/>
</dbReference>
<comment type="caution">
    <text evidence="4">The sequence shown here is derived from an EMBL/GenBank/DDBJ whole genome shotgun (WGS) entry which is preliminary data.</text>
</comment>
<reference evidence="4 5" key="1">
    <citation type="submission" date="2013-02" db="EMBL/GenBank/DDBJ databases">
        <title>The Genome Sequence of Enterococcus phoeniculicola BAA-412.</title>
        <authorList>
            <consortium name="The Broad Institute Genome Sequencing Platform"/>
            <consortium name="The Broad Institute Genome Sequencing Center for Infectious Disease"/>
            <person name="Earl A.M."/>
            <person name="Gilmore M.S."/>
            <person name="Lebreton F."/>
            <person name="Walker B."/>
            <person name="Young S.K."/>
            <person name="Zeng Q."/>
            <person name="Gargeya S."/>
            <person name="Fitzgerald M."/>
            <person name="Haas B."/>
            <person name="Abouelleil A."/>
            <person name="Alvarado L."/>
            <person name="Arachchi H.M."/>
            <person name="Berlin A.M."/>
            <person name="Chapman S.B."/>
            <person name="Dewar J."/>
            <person name="Goldberg J."/>
            <person name="Griggs A."/>
            <person name="Gujja S."/>
            <person name="Hansen M."/>
            <person name="Howarth C."/>
            <person name="Imamovic A."/>
            <person name="Larimer J."/>
            <person name="McCowan C."/>
            <person name="Murphy C."/>
            <person name="Neiman D."/>
            <person name="Pearson M."/>
            <person name="Priest M."/>
            <person name="Roberts A."/>
            <person name="Saif S."/>
            <person name="Shea T."/>
            <person name="Sisk P."/>
            <person name="Sykes S."/>
            <person name="Wortman J."/>
            <person name="Nusbaum C."/>
            <person name="Birren B."/>
        </authorList>
    </citation>
    <scope>NUCLEOTIDE SEQUENCE [LARGE SCALE GENOMIC DNA]</scope>
    <source>
        <strain evidence="4 5">ATCC BAA-412</strain>
    </source>
</reference>
<accession>R3U5E1</accession>
<evidence type="ECO:0000256" key="3">
    <source>
        <dbReference type="SAM" id="Phobius"/>
    </source>
</evidence>
<dbReference type="RefSeq" id="WP_010766949.1">
    <property type="nucleotide sequence ID" value="NZ_ASWE01000006.1"/>
</dbReference>
<feature type="region of interest" description="Disordered" evidence="2">
    <location>
        <begin position="121"/>
        <end position="144"/>
    </location>
</feature>
<keyword evidence="1" id="KW-0175">Coiled coil</keyword>
<gene>
    <name evidence="4" type="ORF">UC3_00264</name>
</gene>
<dbReference type="PANTHER" id="PTHR40027">
    <property type="entry name" value="CELL DIVISION PROTEIN DIVIC"/>
    <property type="match status" value="1"/>
</dbReference>
<organism evidence="4 5">
    <name type="scientific">Enterococcus phoeniculicola ATCC BAA-412</name>
    <dbReference type="NCBI Taxonomy" id="1158610"/>
    <lineage>
        <taxon>Bacteria</taxon>
        <taxon>Bacillati</taxon>
        <taxon>Bacillota</taxon>
        <taxon>Bacilli</taxon>
        <taxon>Lactobacillales</taxon>
        <taxon>Enterococcaceae</taxon>
        <taxon>Enterococcus</taxon>
    </lineage>
</organism>
<feature type="transmembrane region" description="Helical" evidence="3">
    <location>
        <begin position="38"/>
        <end position="57"/>
    </location>
</feature>
<feature type="compositionally biased region" description="Low complexity" evidence="2">
    <location>
        <begin position="123"/>
        <end position="144"/>
    </location>
</feature>
<proteinExistence type="predicted"/>
<keyword evidence="5" id="KW-1185">Reference proteome</keyword>
<dbReference type="PANTHER" id="PTHR40027:SF1">
    <property type="entry name" value="CELL DIVISION PROTEIN DIVIC"/>
    <property type="match status" value="1"/>
</dbReference>
<dbReference type="HOGENOM" id="CLU_134863_2_1_9"/>
<sequence>MNEESKNKISSIDTAYAKEQYVEFQKQQRQLVFRRRRLAVVFLVAMGIFIVIGVQLFNDYQRLQSLGTIKEETVAEAEQVETQLTNLKQDVNLLKDDEYVAKLARSRFFYSKEGEQVYPIVGTETSDTTGQTTKNNTESSTTNK</sequence>
<dbReference type="PATRIC" id="fig|1158610.3.peg.247"/>
<dbReference type="GO" id="GO:0051301">
    <property type="term" value="P:cell division"/>
    <property type="evidence" value="ECO:0007669"/>
    <property type="project" value="InterPro"/>
</dbReference>
<dbReference type="STRING" id="154621.RV11_GL001320"/>
<evidence type="ECO:0008006" key="6">
    <source>
        <dbReference type="Google" id="ProtNLM"/>
    </source>
</evidence>
<keyword evidence="3" id="KW-0812">Transmembrane</keyword>
<evidence type="ECO:0000313" key="4">
    <source>
        <dbReference type="EMBL" id="EOL49169.1"/>
    </source>
</evidence>
<dbReference type="OrthoDB" id="2991180at2"/>
<evidence type="ECO:0000256" key="1">
    <source>
        <dbReference type="SAM" id="Coils"/>
    </source>
</evidence>
<keyword evidence="3" id="KW-0472">Membrane</keyword>
<protein>
    <recommendedName>
        <fullName evidence="6">Septum formation initiator</fullName>
    </recommendedName>
</protein>
<dbReference type="InterPro" id="IPR007060">
    <property type="entry name" value="FtsL/DivIC"/>
</dbReference>
<name>R3U5E1_9ENTE</name>
<evidence type="ECO:0000256" key="2">
    <source>
        <dbReference type="SAM" id="MobiDB-lite"/>
    </source>
</evidence>
<feature type="coiled-coil region" evidence="1">
    <location>
        <begin position="70"/>
        <end position="97"/>
    </location>
</feature>